<dbReference type="CDD" id="cd16663">
    <property type="entry name" value="RING-Ubox_PPIL2"/>
    <property type="match status" value="1"/>
</dbReference>
<evidence type="ECO:0000256" key="6">
    <source>
        <dbReference type="ARBA" id="ARBA00022786"/>
    </source>
</evidence>
<dbReference type="PRINTS" id="PR00153">
    <property type="entry name" value="CSAPPISMRASE"/>
</dbReference>
<dbReference type="InterPro" id="IPR002130">
    <property type="entry name" value="Cyclophilin-type_PPIase_dom"/>
</dbReference>
<keyword evidence="5" id="KW-0808">Transferase</keyword>
<feature type="compositionally biased region" description="Low complexity" evidence="8">
    <location>
        <begin position="1046"/>
        <end position="1068"/>
    </location>
</feature>
<dbReference type="EMBL" id="VLTN01000030">
    <property type="protein sequence ID" value="KAA0150972.1"/>
    <property type="molecule type" value="Genomic_DNA"/>
</dbReference>
<feature type="transmembrane region" description="Helical" evidence="9">
    <location>
        <begin position="761"/>
        <end position="782"/>
    </location>
</feature>
<dbReference type="InterPro" id="IPR003613">
    <property type="entry name" value="Ubox_domain"/>
</dbReference>
<dbReference type="GO" id="GO:0071013">
    <property type="term" value="C:catalytic step 2 spliceosome"/>
    <property type="evidence" value="ECO:0007669"/>
    <property type="project" value="TreeGrafter"/>
</dbReference>
<dbReference type="InterPro" id="IPR020892">
    <property type="entry name" value="Cyclophilin-type_PPIase_CS"/>
</dbReference>
<dbReference type="InterPro" id="IPR013083">
    <property type="entry name" value="Znf_RING/FYVE/PHD"/>
</dbReference>
<dbReference type="PROSITE" id="PS50072">
    <property type="entry name" value="CSA_PPIASE_2"/>
    <property type="match status" value="1"/>
</dbReference>
<dbReference type="Gene3D" id="3.30.40.10">
    <property type="entry name" value="Zinc/RING finger domain, C3HC4 (zinc finger)"/>
    <property type="match status" value="1"/>
</dbReference>
<dbReference type="Gene3D" id="2.40.100.10">
    <property type="entry name" value="Cyclophilin-like"/>
    <property type="match status" value="1"/>
</dbReference>
<keyword evidence="7" id="KW-0539">Nucleus</keyword>
<evidence type="ECO:0000259" key="11">
    <source>
        <dbReference type="PROSITE" id="PS51698"/>
    </source>
</evidence>
<dbReference type="SMART" id="SM00504">
    <property type="entry name" value="Ubox"/>
    <property type="match status" value="1"/>
</dbReference>
<keyword evidence="6" id="KW-0833">Ubl conjugation pathway</keyword>
<dbReference type="GO" id="GO:0061630">
    <property type="term" value="F:ubiquitin protein ligase activity"/>
    <property type="evidence" value="ECO:0007669"/>
    <property type="project" value="UniProtKB-EC"/>
</dbReference>
<dbReference type="Pfam" id="PF00160">
    <property type="entry name" value="Pro_isomerase"/>
    <property type="match status" value="1"/>
</dbReference>
<dbReference type="GO" id="GO:0000209">
    <property type="term" value="P:protein polyubiquitination"/>
    <property type="evidence" value="ECO:0007669"/>
    <property type="project" value="TreeGrafter"/>
</dbReference>
<evidence type="ECO:0000256" key="5">
    <source>
        <dbReference type="ARBA" id="ARBA00022679"/>
    </source>
</evidence>
<evidence type="ECO:0000256" key="7">
    <source>
        <dbReference type="ARBA" id="ARBA00023242"/>
    </source>
</evidence>
<reference evidence="12 13" key="1">
    <citation type="submission" date="2019-07" db="EMBL/GenBank/DDBJ databases">
        <title>Genomes of Cafeteria roenbergensis.</title>
        <authorList>
            <person name="Fischer M.G."/>
            <person name="Hackl T."/>
            <person name="Roman M."/>
        </authorList>
    </citation>
    <scope>NUCLEOTIDE SEQUENCE [LARGE SCALE GENOMIC DNA]</scope>
    <source>
        <strain evidence="12 13">BVI</strain>
    </source>
</reference>
<comment type="caution">
    <text evidence="12">The sequence shown here is derived from an EMBL/GenBank/DDBJ whole genome shotgun (WGS) entry which is preliminary data.</text>
</comment>
<organism evidence="12 13">
    <name type="scientific">Cafeteria roenbergensis</name>
    <name type="common">Marine flagellate</name>
    <dbReference type="NCBI Taxonomy" id="33653"/>
    <lineage>
        <taxon>Eukaryota</taxon>
        <taxon>Sar</taxon>
        <taxon>Stramenopiles</taxon>
        <taxon>Bigyra</taxon>
        <taxon>Opalozoa</taxon>
        <taxon>Bicosoecida</taxon>
        <taxon>Cafeteriaceae</taxon>
        <taxon>Cafeteria</taxon>
    </lineage>
</organism>
<dbReference type="Proteomes" id="UP000323011">
    <property type="component" value="Unassembled WGS sequence"/>
</dbReference>
<dbReference type="InterPro" id="IPR026951">
    <property type="entry name" value="PPIL2_U-box_dom"/>
</dbReference>
<keyword evidence="9" id="KW-0472">Membrane</keyword>
<evidence type="ECO:0000256" key="9">
    <source>
        <dbReference type="SAM" id="Phobius"/>
    </source>
</evidence>
<sequence>MPRQSRDKLFVRQSEWRDVYGGRRDAATESTRALPIDSCMISQAPFTTPVGTRAGTVFELRNIIPFVKEHRKDPVTGEPLTGKEIFKLRFHRNAEGRFACPVTMQLFGPRTRVVAVAPTGNVYAADALAGAKAAAAAPGGDPVAADLLTGAPYDPRPASEGGDVVVLQDPADKALARRGRYDGVAFHRSVRAFMIQGGDPSGTGSGGESCWGGVFPTEADTSRARHDARGKLCMANSGPDTNGSQFFVLFRPAKHLDGKHTVFGSLVGGMDVLRALELVETGDKDKPRRTIAIDGIDIHKDPVRSWWFVLGLPAIVLVLAATIVTAVAVAWVATQRQQVGQRFAVLAASASEVTRATLTRIVDRVDDGVHSIEAFAPGQNETMLFNSVFQTVGGSLTLGNRDACSGVGFYRLLGQEEFGGWESRVSAAYNFSARVLAPYSAHPPAKSWAMVLEATVPPNLDRYRIGDAVSELPGVEDVVSRIRLGRVAALEQQVFAGGRGPLSMVFGAVFANPNATKPGADPPRGQVAVLASQAGESQHVQPELTRRPPGIAPDPAGKRLVGMVGCNLSPSLLTGQWVRDLASTASDLFAIVQDVTSLSPHPCAEVSATVDQDFHGPASGAIAGELFRTCANGTRVSSLGHSDDVVPFVTGDTEAIVQQTEMEAVSCDEPEHVLMATLGGDDGSAEPLAAASGSAAEAAAVATAGLRLRCETVRDRFAAVASSGLRAQFRTHLAGRTWLVSMAASQAVQDTTGPAVVAPTILAACLAALCAVVLCLLATAAVSASRQRLLAAELHRAEAAQLARAVHYTTVSFLAHEARGALAVTSTTVEALAEGLSRFGIRLPSGHTLRPGQLLGSSFPSMPAVSSFGGHSEASVLVHGLAEEGRWQPRAGDGDRTRVADQPRAGDGDRTRVADQPRAGDGDRAGLTDESPVQHRFRDVRQQSDVGCPRSGSPGLRTTPDGVQRAVASVRRGRSVLDARELAGGGAVSGHADLVSTGPLSRRARGDSASLGSPVAGSAAAGIPRTVSAQASPSFGSGLRLAGSRAGGLSTARPGSVSASSHGPSASVAESLGASQDDDQALSVAELLHDLEVVQAAAAACLRVVGDAADVIGVDPQLAHFGYIVSPLRQLTSETVLRARSMASVPIALRWASGTHPVALLDPAKAEVVIANSMIFVLKQAYSEELVVTMSDGLSPLPEAWFQEQPPELGIVAATTAGMPQRAMERANDASTLAAAVLAELDRAYQETLAARKAAEAASQRQLVGVPIVVGPGTCEACVSAPSRVGQGLRRSDQRAAPDCECIYGRQGTVDLACPTAA</sequence>
<feature type="region of interest" description="Disordered" evidence="8">
    <location>
        <begin position="886"/>
        <end position="962"/>
    </location>
</feature>
<evidence type="ECO:0000256" key="8">
    <source>
        <dbReference type="SAM" id="MobiDB-lite"/>
    </source>
</evidence>
<accession>A0A5A8CDB6</accession>
<comment type="subcellular location">
    <subcellularLocation>
        <location evidence="2">Nucleus</location>
    </subcellularLocation>
</comment>
<evidence type="ECO:0000259" key="10">
    <source>
        <dbReference type="PROSITE" id="PS50072"/>
    </source>
</evidence>
<dbReference type="SUPFAM" id="SSF57850">
    <property type="entry name" value="RING/U-box"/>
    <property type="match status" value="1"/>
</dbReference>
<dbReference type="InterPro" id="IPR044666">
    <property type="entry name" value="Cyclophilin_A-like"/>
</dbReference>
<feature type="region of interest" description="Disordered" evidence="8">
    <location>
        <begin position="1046"/>
        <end position="1073"/>
    </location>
</feature>
<evidence type="ECO:0000256" key="3">
    <source>
        <dbReference type="ARBA" id="ARBA00007930"/>
    </source>
</evidence>
<proteinExistence type="inferred from homology"/>
<feature type="compositionally biased region" description="Basic and acidic residues" evidence="8">
    <location>
        <begin position="886"/>
        <end position="942"/>
    </location>
</feature>
<dbReference type="SUPFAM" id="SSF50891">
    <property type="entry name" value="Cyclophilin-like"/>
    <property type="match status" value="1"/>
</dbReference>
<feature type="region of interest" description="Disordered" evidence="8">
    <location>
        <begin position="987"/>
        <end position="1019"/>
    </location>
</feature>
<feature type="transmembrane region" description="Helical" evidence="9">
    <location>
        <begin position="306"/>
        <end position="333"/>
    </location>
</feature>
<dbReference type="PANTHER" id="PTHR45625">
    <property type="entry name" value="PEPTIDYL-PROLYL CIS-TRANS ISOMERASE-RELATED"/>
    <property type="match status" value="1"/>
</dbReference>
<protein>
    <recommendedName>
        <fullName evidence="4">RING-type E3 ubiquitin transferase</fullName>
        <ecNumber evidence="4">2.3.2.27</ecNumber>
    </recommendedName>
</protein>
<feature type="domain" description="U-box" evidence="11">
    <location>
        <begin position="32"/>
        <end position="105"/>
    </location>
</feature>
<comment type="similarity">
    <text evidence="3">Belongs to the cyclophilin-type PPIase family. PPIL2 subfamily.</text>
</comment>
<evidence type="ECO:0000313" key="13">
    <source>
        <dbReference type="Proteomes" id="UP000323011"/>
    </source>
</evidence>
<dbReference type="EC" id="2.3.2.27" evidence="4"/>
<keyword evidence="13" id="KW-1185">Reference proteome</keyword>
<evidence type="ECO:0000313" key="12">
    <source>
        <dbReference type="EMBL" id="KAA0150972.1"/>
    </source>
</evidence>
<evidence type="ECO:0000256" key="2">
    <source>
        <dbReference type="ARBA" id="ARBA00004123"/>
    </source>
</evidence>
<gene>
    <name evidence="12" type="ORF">FNF29_04862</name>
</gene>
<feature type="domain" description="PPIase cyclophilin-type" evidence="10">
    <location>
        <begin position="155"/>
        <end position="298"/>
    </location>
</feature>
<dbReference type="GO" id="GO:0003755">
    <property type="term" value="F:peptidyl-prolyl cis-trans isomerase activity"/>
    <property type="evidence" value="ECO:0007669"/>
    <property type="project" value="InterPro"/>
</dbReference>
<dbReference type="InterPro" id="IPR029000">
    <property type="entry name" value="Cyclophilin-like_dom_sf"/>
</dbReference>
<comment type="catalytic activity">
    <reaction evidence="1">
        <text>S-ubiquitinyl-[E2 ubiquitin-conjugating enzyme]-L-cysteine + [acceptor protein]-L-lysine = [E2 ubiquitin-conjugating enzyme]-L-cysteine + N(6)-ubiquitinyl-[acceptor protein]-L-lysine.</text>
        <dbReference type="EC" id="2.3.2.27"/>
    </reaction>
</comment>
<keyword evidence="9" id="KW-1133">Transmembrane helix</keyword>
<dbReference type="GO" id="GO:0006457">
    <property type="term" value="P:protein folding"/>
    <property type="evidence" value="ECO:0007669"/>
    <property type="project" value="InterPro"/>
</dbReference>
<dbReference type="PROSITE" id="PS00170">
    <property type="entry name" value="CSA_PPIASE_1"/>
    <property type="match status" value="1"/>
</dbReference>
<keyword evidence="9" id="KW-0812">Transmembrane</keyword>
<evidence type="ECO:0000256" key="1">
    <source>
        <dbReference type="ARBA" id="ARBA00000900"/>
    </source>
</evidence>
<dbReference type="PANTHER" id="PTHR45625:SF1">
    <property type="entry name" value="RING-TYPE E3 UBIQUITIN-PROTEIN LIGASE PPIL2"/>
    <property type="match status" value="1"/>
</dbReference>
<name>A0A5A8CDB6_CAFRO</name>
<dbReference type="PROSITE" id="PS51698">
    <property type="entry name" value="U_BOX"/>
    <property type="match status" value="1"/>
</dbReference>
<evidence type="ECO:0000256" key="4">
    <source>
        <dbReference type="ARBA" id="ARBA00012483"/>
    </source>
</evidence>